<evidence type="ECO:0000256" key="3">
    <source>
        <dbReference type="ARBA" id="ARBA00023015"/>
    </source>
</evidence>
<keyword evidence="5" id="KW-0539">Nucleus</keyword>
<keyword evidence="9" id="KW-1185">Reference proteome</keyword>
<dbReference type="Gene3D" id="1.25.40.770">
    <property type="entry name" value="TAF6, C-terminal HEAT repeat domain"/>
    <property type="match status" value="1"/>
</dbReference>
<evidence type="ECO:0000313" key="9">
    <source>
        <dbReference type="Proteomes" id="UP001224775"/>
    </source>
</evidence>
<dbReference type="GO" id="GO:0005669">
    <property type="term" value="C:transcription factor TFIID complex"/>
    <property type="evidence" value="ECO:0007669"/>
    <property type="project" value="InterPro"/>
</dbReference>
<evidence type="ECO:0000313" key="8">
    <source>
        <dbReference type="EMBL" id="KAK1746229.1"/>
    </source>
</evidence>
<dbReference type="PANTHER" id="PTHR10221:SF9">
    <property type="entry name" value="TRANSCRIPTION INITIATION FACTOR TFIID SUBUNIT 6"/>
    <property type="match status" value="1"/>
</dbReference>
<evidence type="ECO:0000256" key="4">
    <source>
        <dbReference type="ARBA" id="ARBA00023163"/>
    </source>
</evidence>
<feature type="region of interest" description="Disordered" evidence="6">
    <location>
        <begin position="86"/>
        <end position="112"/>
    </location>
</feature>
<dbReference type="GO" id="GO:0003713">
    <property type="term" value="F:transcription coactivator activity"/>
    <property type="evidence" value="ECO:0007669"/>
    <property type="project" value="TreeGrafter"/>
</dbReference>
<dbReference type="InterPro" id="IPR037796">
    <property type="entry name" value="TAF6"/>
</dbReference>
<keyword evidence="3" id="KW-0805">Transcription regulation</keyword>
<evidence type="ECO:0000256" key="6">
    <source>
        <dbReference type="SAM" id="MobiDB-lite"/>
    </source>
</evidence>
<feature type="region of interest" description="Disordered" evidence="6">
    <location>
        <begin position="183"/>
        <end position="230"/>
    </location>
</feature>
<comment type="caution">
    <text evidence="8">The sequence shown here is derived from an EMBL/GenBank/DDBJ whole genome shotgun (WGS) entry which is preliminary data.</text>
</comment>
<feature type="domain" description="TAF6 C-terminal HEAT repeat" evidence="7">
    <location>
        <begin position="238"/>
        <end position="427"/>
    </location>
</feature>
<dbReference type="InterPro" id="IPR011442">
    <property type="entry name" value="TAF6_C"/>
</dbReference>
<comment type="subcellular location">
    <subcellularLocation>
        <location evidence="1">Nucleus</location>
    </subcellularLocation>
</comment>
<dbReference type="InterPro" id="IPR046344">
    <property type="entry name" value="TAF6_C_sf"/>
</dbReference>
<dbReference type="Proteomes" id="UP001224775">
    <property type="component" value="Unassembled WGS sequence"/>
</dbReference>
<dbReference type="Pfam" id="PF07571">
    <property type="entry name" value="TAF6_C"/>
    <property type="match status" value="1"/>
</dbReference>
<dbReference type="GO" id="GO:0051123">
    <property type="term" value="P:RNA polymerase II preinitiation complex assembly"/>
    <property type="evidence" value="ECO:0007669"/>
    <property type="project" value="TreeGrafter"/>
</dbReference>
<dbReference type="EMBL" id="JATAAI010000004">
    <property type="protein sequence ID" value="KAK1746229.1"/>
    <property type="molecule type" value="Genomic_DNA"/>
</dbReference>
<dbReference type="GO" id="GO:0046695">
    <property type="term" value="C:SLIK (SAGA-like) complex"/>
    <property type="evidence" value="ECO:0007669"/>
    <property type="project" value="InterPro"/>
</dbReference>
<proteinExistence type="inferred from homology"/>
<sequence length="520" mass="58018">MQAATQQTLANLVEAHVTALVRESAAVNRHSRRGGLISAADENNKSSSTAHRQKRRRLIHHDDINMALQWRGSEKLYVSGVSVPCVTPPDDNDEGGSKQTKKSSNTKKPPKNALTQLLQNTTTTNTTVSSLLKASQVPRVDLNAYLQSELVIRPPSELGMTLHWLAVDGVSPMIPMNEVWNTQHSKDGRSTNNNNNGGLDPLAPVLDLDDDDEYENNNNNGDTTNKSEASIRIRELQQRLLSEELQLYFSQVTSTIEHHHHSNNTNHQNSEITAVLHGIRTDGGIQELVPFLSRFVASGLMNKKNLQNVHYCSRLIQVFDAMLDNPNLHLDLHLHQMFSPVGTCIVAKKLCNSPYEDHWSLREAAARCLVKACDLYGMQYTTMKPRIMKLLTQQALRVDRPLATQYGGIVGISLFGPRAVDAFLLPVAQEYWECWDGELKSLIKNEGTSGGGGGKKRDVWREYELHMCQQALLDAVAIFMRGVTPGEQAKRVDIESFSDVFGERLIPMQPEPTEYISAIL</sequence>
<feature type="region of interest" description="Disordered" evidence="6">
    <location>
        <begin position="26"/>
        <end position="58"/>
    </location>
</feature>
<protein>
    <submittedName>
        <fullName evidence="8">Transcription initiation factor TFIID subunit 6</fullName>
    </submittedName>
</protein>
<evidence type="ECO:0000256" key="5">
    <source>
        <dbReference type="ARBA" id="ARBA00023242"/>
    </source>
</evidence>
<evidence type="ECO:0000259" key="7">
    <source>
        <dbReference type="Pfam" id="PF07571"/>
    </source>
</evidence>
<dbReference type="CDD" id="cd08050">
    <property type="entry name" value="TAF6C"/>
    <property type="match status" value="1"/>
</dbReference>
<comment type="similarity">
    <text evidence="2">Belongs to the TAF6 family.</text>
</comment>
<dbReference type="PANTHER" id="PTHR10221">
    <property type="entry name" value="TRANSCRIPTION INITIATION FACTOR TFIID SUBUNIT 6"/>
    <property type="match status" value="1"/>
</dbReference>
<gene>
    <name evidence="8" type="ORF">QTG54_002836</name>
</gene>
<dbReference type="AlphaFoldDB" id="A0AAD8YGM4"/>
<evidence type="ECO:0000256" key="1">
    <source>
        <dbReference type="ARBA" id="ARBA00004123"/>
    </source>
</evidence>
<keyword evidence="4" id="KW-0804">Transcription</keyword>
<evidence type="ECO:0000256" key="2">
    <source>
        <dbReference type="ARBA" id="ARBA00007688"/>
    </source>
</evidence>
<reference evidence="8" key="1">
    <citation type="submission" date="2023-06" db="EMBL/GenBank/DDBJ databases">
        <title>Survivors Of The Sea: Transcriptome response of Skeletonema marinoi to long-term dormancy.</title>
        <authorList>
            <person name="Pinder M.I.M."/>
            <person name="Kourtchenko O."/>
            <person name="Robertson E.K."/>
            <person name="Larsson T."/>
            <person name="Maumus F."/>
            <person name="Osuna-Cruz C.M."/>
            <person name="Vancaester E."/>
            <person name="Stenow R."/>
            <person name="Vandepoele K."/>
            <person name="Ploug H."/>
            <person name="Bruchert V."/>
            <person name="Godhe A."/>
            <person name="Topel M."/>
        </authorList>
    </citation>
    <scope>NUCLEOTIDE SEQUENCE</scope>
    <source>
        <strain evidence="8">R05AC</strain>
    </source>
</reference>
<feature type="compositionally biased region" description="Basic residues" evidence="6">
    <location>
        <begin position="99"/>
        <end position="110"/>
    </location>
</feature>
<dbReference type="GO" id="GO:0000124">
    <property type="term" value="C:SAGA complex"/>
    <property type="evidence" value="ECO:0007669"/>
    <property type="project" value="InterPro"/>
</dbReference>
<dbReference type="GO" id="GO:0016251">
    <property type="term" value="F:RNA polymerase II general transcription initiation factor activity"/>
    <property type="evidence" value="ECO:0007669"/>
    <property type="project" value="InterPro"/>
</dbReference>
<organism evidence="8 9">
    <name type="scientific">Skeletonema marinoi</name>
    <dbReference type="NCBI Taxonomy" id="267567"/>
    <lineage>
        <taxon>Eukaryota</taxon>
        <taxon>Sar</taxon>
        <taxon>Stramenopiles</taxon>
        <taxon>Ochrophyta</taxon>
        <taxon>Bacillariophyta</taxon>
        <taxon>Coscinodiscophyceae</taxon>
        <taxon>Thalassiosirophycidae</taxon>
        <taxon>Thalassiosirales</taxon>
        <taxon>Skeletonemataceae</taxon>
        <taxon>Skeletonema</taxon>
        <taxon>Skeletonema marinoi-dohrnii complex</taxon>
    </lineage>
</organism>
<name>A0AAD8YGM4_9STRA</name>
<accession>A0AAD8YGM4</accession>